<dbReference type="Gene3D" id="1.20.1270.390">
    <property type="match status" value="1"/>
</dbReference>
<evidence type="ECO:0000313" key="3">
    <source>
        <dbReference type="EMBL" id="GAA0546338.1"/>
    </source>
</evidence>
<accession>A0ABP3NNZ4</accession>
<keyword evidence="1" id="KW-0732">Signal</keyword>
<reference evidence="4" key="1">
    <citation type="journal article" date="2019" name="Int. J. Syst. Evol. Microbiol.">
        <title>The Global Catalogue of Microorganisms (GCM) 10K type strain sequencing project: providing services to taxonomists for standard genome sequencing and annotation.</title>
        <authorList>
            <consortium name="The Broad Institute Genomics Platform"/>
            <consortium name="The Broad Institute Genome Sequencing Center for Infectious Disease"/>
            <person name="Wu L."/>
            <person name="Ma J."/>
        </authorList>
    </citation>
    <scope>NUCLEOTIDE SEQUENCE [LARGE SCALE GENOMIC DNA]</scope>
    <source>
        <strain evidence="4">JCM 14331</strain>
    </source>
</reference>
<evidence type="ECO:0000256" key="1">
    <source>
        <dbReference type="SAM" id="SignalP"/>
    </source>
</evidence>
<feature type="signal peptide" evidence="1">
    <location>
        <begin position="1"/>
        <end position="30"/>
    </location>
</feature>
<evidence type="ECO:0000259" key="2">
    <source>
        <dbReference type="Pfam" id="PF14346"/>
    </source>
</evidence>
<dbReference type="Pfam" id="PF14346">
    <property type="entry name" value="DUF4398"/>
    <property type="match status" value="1"/>
</dbReference>
<comment type="caution">
    <text evidence="3">The sequence shown here is derived from an EMBL/GenBank/DDBJ whole genome shotgun (WGS) entry which is preliminary data.</text>
</comment>
<feature type="chain" id="PRO_5045080168" description="DUF4398 domain-containing protein" evidence="1">
    <location>
        <begin position="31"/>
        <end position="138"/>
    </location>
</feature>
<gene>
    <name evidence="3" type="ORF">GCM10009098_12410</name>
</gene>
<dbReference type="EMBL" id="BAAAEO010000002">
    <property type="protein sequence ID" value="GAA0546338.1"/>
    <property type="molecule type" value="Genomic_DNA"/>
</dbReference>
<protein>
    <recommendedName>
        <fullName evidence="2">DUF4398 domain-containing protein</fullName>
    </recommendedName>
</protein>
<keyword evidence="4" id="KW-1185">Reference proteome</keyword>
<proteinExistence type="predicted"/>
<dbReference type="Proteomes" id="UP001501169">
    <property type="component" value="Unassembled WGS sequence"/>
</dbReference>
<dbReference type="InterPro" id="IPR025511">
    <property type="entry name" value="DUF4398"/>
</dbReference>
<sequence>MNIATLSARITSLYHPARRALLLSTAVLLAACASAPKAPSAELMAAEQAIANAERAQVIRYTSTELNIARNELTAARSAVAAKDMLRARQLALQAQLSAEQAMARAEFIKAQAINQDMQQSIEVLQQEAQRNQAGVKP</sequence>
<dbReference type="RefSeq" id="WP_226766237.1">
    <property type="nucleotide sequence ID" value="NZ_BAAAEO010000002.1"/>
</dbReference>
<organism evidence="3 4">
    <name type="scientific">Rheinheimera aquimaris</name>
    <dbReference type="NCBI Taxonomy" id="412437"/>
    <lineage>
        <taxon>Bacteria</taxon>
        <taxon>Pseudomonadati</taxon>
        <taxon>Pseudomonadota</taxon>
        <taxon>Gammaproteobacteria</taxon>
        <taxon>Chromatiales</taxon>
        <taxon>Chromatiaceae</taxon>
        <taxon>Rheinheimera</taxon>
    </lineage>
</organism>
<evidence type="ECO:0000313" key="4">
    <source>
        <dbReference type="Proteomes" id="UP001501169"/>
    </source>
</evidence>
<name>A0ABP3NNZ4_9GAMM</name>
<feature type="domain" description="DUF4398" evidence="2">
    <location>
        <begin position="41"/>
        <end position="115"/>
    </location>
</feature>